<accession>A0AAU8K7V6</accession>
<evidence type="ECO:0000313" key="2">
    <source>
        <dbReference type="EMBL" id="XCM83353.1"/>
    </source>
</evidence>
<feature type="compositionally biased region" description="Basic residues" evidence="1">
    <location>
        <begin position="380"/>
        <end position="390"/>
    </location>
</feature>
<dbReference type="Gene3D" id="3.40.109.10">
    <property type="entry name" value="NADH Oxidase"/>
    <property type="match status" value="1"/>
</dbReference>
<dbReference type="InterPro" id="IPR050627">
    <property type="entry name" value="Nitroreductase/BluB"/>
</dbReference>
<dbReference type="NCBIfam" id="NF047509">
    <property type="entry name" value="Rv3131_FMN_oxido"/>
    <property type="match status" value="1"/>
</dbReference>
<dbReference type="AlphaFoldDB" id="A0AAU8K7V6"/>
<dbReference type="KEGG" id="kcm:ABWK59_32725"/>
<dbReference type="EMBL" id="CP159872">
    <property type="protein sequence ID" value="XCM83353.1"/>
    <property type="molecule type" value="Genomic_DNA"/>
</dbReference>
<proteinExistence type="predicted"/>
<dbReference type="GO" id="GO:0016491">
    <property type="term" value="F:oxidoreductase activity"/>
    <property type="evidence" value="ECO:0007669"/>
    <property type="project" value="InterPro"/>
</dbReference>
<reference evidence="2" key="1">
    <citation type="submission" date="2024-06" db="EMBL/GenBank/DDBJ databases">
        <title>The genome sequences of Kitasatospora sp. strain HUAS MG31.</title>
        <authorList>
            <person name="Mo P."/>
        </authorList>
    </citation>
    <scope>NUCLEOTIDE SEQUENCE</scope>
    <source>
        <strain evidence="2">HUAS MG31</strain>
    </source>
</reference>
<organism evidence="2">
    <name type="scientific">Kitasatospora camelliae</name>
    <dbReference type="NCBI Taxonomy" id="3156397"/>
    <lineage>
        <taxon>Bacteria</taxon>
        <taxon>Bacillati</taxon>
        <taxon>Actinomycetota</taxon>
        <taxon>Actinomycetes</taxon>
        <taxon>Kitasatosporales</taxon>
        <taxon>Streptomycetaceae</taxon>
        <taxon>Kitasatospora</taxon>
    </lineage>
</organism>
<protein>
    <submittedName>
        <fullName evidence="2">Nitroreductase family protein</fullName>
    </submittedName>
</protein>
<dbReference type="PANTHER" id="PTHR23026">
    <property type="entry name" value="NADPH NITROREDUCTASE"/>
    <property type="match status" value="1"/>
</dbReference>
<dbReference type="InterPro" id="IPR000415">
    <property type="entry name" value="Nitroreductase-like"/>
</dbReference>
<gene>
    <name evidence="2" type="ORF">ABWK59_32725</name>
</gene>
<dbReference type="SUPFAM" id="SSF55469">
    <property type="entry name" value="FMN-dependent nitroreductase-like"/>
    <property type="match status" value="2"/>
</dbReference>
<sequence length="390" mass="41897">MTPVTLDNELGLVLIAAASAAPSLHNCQPWRFRLDCATRTVFVHALPQRAPTLTDPDTRAVHISVRAALGNLQAAAVHLGWEPVVRLLPRPEQPDLLATVRLAGSPRAALLRRLDLYQAIWRRRSSRLPFSAEPVPAAVLAELAEAARLDGADLHRPGPSERRALLDLTARAERRNLRHPGRHAENLAALTAPGTHVGIPAYALGPQDSTGVVPLRTFVGPTDGLPRERAAFEADPQLLMLTTRHDRRADWLRAGQALQHVLLLLTLHGLRASMLYQALEWPDLRAQLADPEHGRCAPQMLLRIGYGPAGCPTPRLRAELPEADGQALAAAPLAGSTPTVSGRIGPSGPIGRAGASGRLPDDPTPPVQAAGPAGTEKRWQTARRTGRAAR</sequence>
<name>A0AAU8K7V6_9ACTN</name>
<feature type="region of interest" description="Disordered" evidence="1">
    <location>
        <begin position="333"/>
        <end position="390"/>
    </location>
</feature>
<evidence type="ECO:0000256" key="1">
    <source>
        <dbReference type="SAM" id="MobiDB-lite"/>
    </source>
</evidence>
<dbReference type="PANTHER" id="PTHR23026:SF123">
    <property type="entry name" value="NAD(P)H NITROREDUCTASE RV3131-RELATED"/>
    <property type="match status" value="1"/>
</dbReference>
<dbReference type="RefSeq" id="WP_354644289.1">
    <property type="nucleotide sequence ID" value="NZ_CP159872.1"/>
</dbReference>